<dbReference type="GeneID" id="54350198"/>
<protein>
    <submittedName>
        <fullName evidence="1">Uncharacterized protein</fullName>
    </submittedName>
</protein>
<keyword evidence="2" id="KW-1185">Reference proteome</keyword>
<proteinExistence type="predicted"/>
<organism evidence="1 2">
    <name type="scientific">Didymella exigua CBS 183.55</name>
    <dbReference type="NCBI Taxonomy" id="1150837"/>
    <lineage>
        <taxon>Eukaryota</taxon>
        <taxon>Fungi</taxon>
        <taxon>Dikarya</taxon>
        <taxon>Ascomycota</taxon>
        <taxon>Pezizomycotina</taxon>
        <taxon>Dothideomycetes</taxon>
        <taxon>Pleosporomycetidae</taxon>
        <taxon>Pleosporales</taxon>
        <taxon>Pleosporineae</taxon>
        <taxon>Didymellaceae</taxon>
        <taxon>Didymella</taxon>
    </lineage>
</organism>
<reference evidence="1" key="1">
    <citation type="journal article" date="2020" name="Stud. Mycol.">
        <title>101 Dothideomycetes genomes: a test case for predicting lifestyles and emergence of pathogens.</title>
        <authorList>
            <person name="Haridas S."/>
            <person name="Albert R."/>
            <person name="Binder M."/>
            <person name="Bloem J."/>
            <person name="Labutti K."/>
            <person name="Salamov A."/>
            <person name="Andreopoulos B."/>
            <person name="Baker S."/>
            <person name="Barry K."/>
            <person name="Bills G."/>
            <person name="Bluhm B."/>
            <person name="Cannon C."/>
            <person name="Castanera R."/>
            <person name="Culley D."/>
            <person name="Daum C."/>
            <person name="Ezra D."/>
            <person name="Gonzalez J."/>
            <person name="Henrissat B."/>
            <person name="Kuo A."/>
            <person name="Liang C."/>
            <person name="Lipzen A."/>
            <person name="Lutzoni F."/>
            <person name="Magnuson J."/>
            <person name="Mondo S."/>
            <person name="Nolan M."/>
            <person name="Ohm R."/>
            <person name="Pangilinan J."/>
            <person name="Park H.-J."/>
            <person name="Ramirez L."/>
            <person name="Alfaro M."/>
            <person name="Sun H."/>
            <person name="Tritt A."/>
            <person name="Yoshinaga Y."/>
            <person name="Zwiers L.-H."/>
            <person name="Turgeon B."/>
            <person name="Goodwin S."/>
            <person name="Spatafora J."/>
            <person name="Crous P."/>
            <person name="Grigoriev I."/>
        </authorList>
    </citation>
    <scope>NUCLEOTIDE SEQUENCE</scope>
    <source>
        <strain evidence="1">CBS 183.55</strain>
    </source>
</reference>
<dbReference type="Proteomes" id="UP000800082">
    <property type="component" value="Unassembled WGS sequence"/>
</dbReference>
<dbReference type="EMBL" id="ML978968">
    <property type="protein sequence ID" value="KAF1928696.1"/>
    <property type="molecule type" value="Genomic_DNA"/>
</dbReference>
<evidence type="ECO:0000313" key="2">
    <source>
        <dbReference type="Proteomes" id="UP000800082"/>
    </source>
</evidence>
<name>A0A6A5RQW4_9PLEO</name>
<dbReference type="RefSeq" id="XP_033448944.1">
    <property type="nucleotide sequence ID" value="XM_033592530.1"/>
</dbReference>
<sequence>MLVFQSTAAFSLFSRGALTSAYFYVVDGEETCKATVIVPVGISKPNGLMYAMPYRPFPSSNVFSEDHRRGSCGQLYPPAGSGQNCQIDVR</sequence>
<dbReference type="AlphaFoldDB" id="A0A6A5RQW4"/>
<gene>
    <name evidence="1" type="ORF">M421DRAFT_420586</name>
</gene>
<evidence type="ECO:0000313" key="1">
    <source>
        <dbReference type="EMBL" id="KAF1928696.1"/>
    </source>
</evidence>
<accession>A0A6A5RQW4</accession>